<evidence type="ECO:0000256" key="1">
    <source>
        <dbReference type="SAM" id="Coils"/>
    </source>
</evidence>
<proteinExistence type="predicted"/>
<keyword evidence="2" id="KW-0812">Transmembrane</keyword>
<feature type="coiled-coil region" evidence="1">
    <location>
        <begin position="5"/>
        <end position="39"/>
    </location>
</feature>
<dbReference type="SUPFAM" id="SSF46934">
    <property type="entry name" value="UBA-like"/>
    <property type="match status" value="1"/>
</dbReference>
<keyword evidence="1" id="KW-0175">Coiled coil</keyword>
<evidence type="ECO:0000313" key="3">
    <source>
        <dbReference type="EMBL" id="MBM7562261.1"/>
    </source>
</evidence>
<dbReference type="Proteomes" id="UP000767854">
    <property type="component" value="Unassembled WGS sequence"/>
</dbReference>
<dbReference type="InterPro" id="IPR009060">
    <property type="entry name" value="UBA-like_sf"/>
</dbReference>
<evidence type="ECO:0000256" key="2">
    <source>
        <dbReference type="SAM" id="Phobius"/>
    </source>
</evidence>
<evidence type="ECO:0000313" key="4">
    <source>
        <dbReference type="Proteomes" id="UP000767854"/>
    </source>
</evidence>
<dbReference type="CDD" id="cd14360">
    <property type="entry name" value="UBA_NAC_like_bac"/>
    <property type="match status" value="1"/>
</dbReference>
<dbReference type="Gene3D" id="1.10.8.10">
    <property type="entry name" value="DNA helicase RuvA subunit, C-terminal domain"/>
    <property type="match status" value="1"/>
</dbReference>
<gene>
    <name evidence="3" type="ORF">JOC49_001804</name>
</gene>
<sequence length="166" mass="19117">MSVSLEKIDMLMERANISYKEAKEALERHDGDMVEALIELESTHKTARPKTGKSVRINVQSKKSHQRRPENDFFDEVGKFFAKLHKTSFIIGKKGHKVLDLPLTIAGLIILFTMPISLFLLILPYLFGYKIILLDAEGKKVKFENTFNDFKNTPEEETKEDEDRMA</sequence>
<comment type="caution">
    <text evidence="3">The sequence shown here is derived from an EMBL/GenBank/DDBJ whole genome shotgun (WGS) entry which is preliminary data.</text>
</comment>
<evidence type="ECO:0008006" key="5">
    <source>
        <dbReference type="Google" id="ProtNLM"/>
    </source>
</evidence>
<dbReference type="EMBL" id="JAFBDT010000014">
    <property type="protein sequence ID" value="MBM7562261.1"/>
    <property type="molecule type" value="Genomic_DNA"/>
</dbReference>
<organism evidence="3 4">
    <name type="scientific">Fusibacter tunisiensis</name>
    <dbReference type="NCBI Taxonomy" id="1008308"/>
    <lineage>
        <taxon>Bacteria</taxon>
        <taxon>Bacillati</taxon>
        <taxon>Bacillota</taxon>
        <taxon>Clostridia</taxon>
        <taxon>Eubacteriales</taxon>
        <taxon>Eubacteriales Family XII. Incertae Sedis</taxon>
        <taxon>Fusibacter</taxon>
    </lineage>
</organism>
<protein>
    <recommendedName>
        <fullName evidence="5">DUF4342 domain-containing protein</fullName>
    </recommendedName>
</protein>
<keyword evidence="2" id="KW-0472">Membrane</keyword>
<keyword evidence="4" id="KW-1185">Reference proteome</keyword>
<dbReference type="RefSeq" id="WP_204664499.1">
    <property type="nucleotide sequence ID" value="NZ_JAFBDT010000014.1"/>
</dbReference>
<name>A0ABS2MS87_9FIRM</name>
<accession>A0ABS2MS87</accession>
<reference evidence="3 4" key="1">
    <citation type="submission" date="2021-01" db="EMBL/GenBank/DDBJ databases">
        <title>Genomic Encyclopedia of Type Strains, Phase IV (KMG-IV): sequencing the most valuable type-strain genomes for metagenomic binning, comparative biology and taxonomic classification.</title>
        <authorList>
            <person name="Goeker M."/>
        </authorList>
    </citation>
    <scope>NUCLEOTIDE SEQUENCE [LARGE SCALE GENOMIC DNA]</scope>
    <source>
        <strain evidence="3 4">DSM 24436</strain>
    </source>
</reference>
<feature type="transmembrane region" description="Helical" evidence="2">
    <location>
        <begin position="103"/>
        <end position="127"/>
    </location>
</feature>
<keyword evidence="2" id="KW-1133">Transmembrane helix</keyword>